<proteinExistence type="predicted"/>
<keyword evidence="1" id="KW-0812">Transmembrane</keyword>
<dbReference type="AlphaFoldDB" id="A0A9D2LSI1"/>
<dbReference type="EMBL" id="DWYZ01000106">
    <property type="protein sequence ID" value="HJB28269.1"/>
    <property type="molecule type" value="Genomic_DNA"/>
</dbReference>
<evidence type="ECO:0000313" key="3">
    <source>
        <dbReference type="Proteomes" id="UP000823842"/>
    </source>
</evidence>
<sequence length="55" mass="6203">MDLWGKYYYISVRAEIVLALAGLLLFLVFPSRMNRTLLSRRIQGKAGSATISREG</sequence>
<protein>
    <submittedName>
        <fullName evidence="2">Uncharacterized protein</fullName>
    </submittedName>
</protein>
<keyword evidence="1" id="KW-0472">Membrane</keyword>
<evidence type="ECO:0000313" key="2">
    <source>
        <dbReference type="EMBL" id="HJB28269.1"/>
    </source>
</evidence>
<evidence type="ECO:0000256" key="1">
    <source>
        <dbReference type="SAM" id="Phobius"/>
    </source>
</evidence>
<reference evidence="2" key="1">
    <citation type="journal article" date="2021" name="PeerJ">
        <title>Extensive microbial diversity within the chicken gut microbiome revealed by metagenomics and culture.</title>
        <authorList>
            <person name="Gilroy R."/>
            <person name="Ravi A."/>
            <person name="Getino M."/>
            <person name="Pursley I."/>
            <person name="Horton D.L."/>
            <person name="Alikhan N.F."/>
            <person name="Baker D."/>
            <person name="Gharbi K."/>
            <person name="Hall N."/>
            <person name="Watson M."/>
            <person name="Adriaenssens E.M."/>
            <person name="Foster-Nyarko E."/>
            <person name="Jarju S."/>
            <person name="Secka A."/>
            <person name="Antonio M."/>
            <person name="Oren A."/>
            <person name="Chaudhuri R.R."/>
            <person name="La Ragione R."/>
            <person name="Hildebrand F."/>
            <person name="Pallen M.J."/>
        </authorList>
    </citation>
    <scope>NUCLEOTIDE SEQUENCE</scope>
    <source>
        <strain evidence="2">ChiSjej1B19-5720</strain>
    </source>
</reference>
<accession>A0A9D2LSI1</accession>
<dbReference type="Proteomes" id="UP000823842">
    <property type="component" value="Unassembled WGS sequence"/>
</dbReference>
<gene>
    <name evidence="2" type="ORF">IAA06_05695</name>
</gene>
<keyword evidence="1" id="KW-1133">Transmembrane helix</keyword>
<comment type="caution">
    <text evidence="2">The sequence shown here is derived from an EMBL/GenBank/DDBJ whole genome shotgun (WGS) entry which is preliminary data.</text>
</comment>
<reference evidence="2" key="2">
    <citation type="submission" date="2021-04" db="EMBL/GenBank/DDBJ databases">
        <authorList>
            <person name="Gilroy R."/>
        </authorList>
    </citation>
    <scope>NUCLEOTIDE SEQUENCE</scope>
    <source>
        <strain evidence="2">ChiSjej1B19-5720</strain>
    </source>
</reference>
<organism evidence="2 3">
    <name type="scientific">Candidatus Blautia faecavium</name>
    <dbReference type="NCBI Taxonomy" id="2838487"/>
    <lineage>
        <taxon>Bacteria</taxon>
        <taxon>Bacillati</taxon>
        <taxon>Bacillota</taxon>
        <taxon>Clostridia</taxon>
        <taxon>Lachnospirales</taxon>
        <taxon>Lachnospiraceae</taxon>
        <taxon>Blautia</taxon>
    </lineage>
</organism>
<feature type="transmembrane region" description="Helical" evidence="1">
    <location>
        <begin position="6"/>
        <end position="29"/>
    </location>
</feature>
<name>A0A9D2LSI1_9FIRM</name>